<evidence type="ECO:0000313" key="2">
    <source>
        <dbReference type="Proteomes" id="UP001256827"/>
    </source>
</evidence>
<gene>
    <name evidence="1" type="ORF">RGB73_21425</name>
</gene>
<evidence type="ECO:0000313" key="1">
    <source>
        <dbReference type="EMBL" id="WNC13241.1"/>
    </source>
</evidence>
<dbReference type="RefSeq" id="WP_310764732.1">
    <property type="nucleotide sequence ID" value="NZ_CP134050.1"/>
</dbReference>
<accession>A0ABY9SZT5</accession>
<keyword evidence="2" id="KW-1185">Reference proteome</keyword>
<protein>
    <submittedName>
        <fullName evidence="1">Uncharacterized protein</fullName>
    </submittedName>
</protein>
<reference evidence="1 2" key="1">
    <citation type="submission" date="2023-09" db="EMBL/GenBank/DDBJ databases">
        <title>Complete Genome and Methylome dissection of Bacillus brevis NEB573 original source of BbsI restriction endonuclease.</title>
        <authorList>
            <person name="Fomenkov A."/>
            <person name="Roberts R.D."/>
        </authorList>
    </citation>
    <scope>NUCLEOTIDE SEQUENCE [LARGE SCALE GENOMIC DNA]</scope>
    <source>
        <strain evidence="1 2">NEB573</strain>
    </source>
</reference>
<sequence length="49" mass="5438">MKRNVASAQPGSTGNRNWLPLSSLLIHLEDSALARNRQGHRKSSGEPWL</sequence>
<organism evidence="1 2">
    <name type="scientific">Brevibacillus brevis</name>
    <name type="common">Bacillus brevis</name>
    <dbReference type="NCBI Taxonomy" id="1393"/>
    <lineage>
        <taxon>Bacteria</taxon>
        <taxon>Bacillati</taxon>
        <taxon>Bacillota</taxon>
        <taxon>Bacilli</taxon>
        <taxon>Bacillales</taxon>
        <taxon>Paenibacillaceae</taxon>
        <taxon>Brevibacillus</taxon>
    </lineage>
</organism>
<dbReference type="EMBL" id="CP134050">
    <property type="protein sequence ID" value="WNC13241.1"/>
    <property type="molecule type" value="Genomic_DNA"/>
</dbReference>
<proteinExistence type="predicted"/>
<dbReference type="Proteomes" id="UP001256827">
    <property type="component" value="Chromosome"/>
</dbReference>
<name>A0ABY9SZT5_BREBE</name>